<gene>
    <name evidence="2" type="ORF">SAMN04488508_101760</name>
</gene>
<feature type="signal peptide" evidence="1">
    <location>
        <begin position="1"/>
        <end position="22"/>
    </location>
</feature>
<proteinExistence type="predicted"/>
<dbReference type="AlphaFoldDB" id="A0A1M6BDA6"/>
<protein>
    <recommendedName>
        <fullName evidence="4">Lipoprotein</fullName>
    </recommendedName>
</protein>
<dbReference type="RefSeq" id="WP_073314034.1">
    <property type="nucleotide sequence ID" value="NZ_FQYP01000001.1"/>
</dbReference>
<evidence type="ECO:0008006" key="4">
    <source>
        <dbReference type="Google" id="ProtNLM"/>
    </source>
</evidence>
<evidence type="ECO:0000313" key="2">
    <source>
        <dbReference type="EMBL" id="SHI46730.1"/>
    </source>
</evidence>
<keyword evidence="1" id="KW-0732">Signal</keyword>
<dbReference type="STRING" id="570521.SAMN04488508_101760"/>
<keyword evidence="3" id="KW-1185">Reference proteome</keyword>
<feature type="chain" id="PRO_5013268726" description="Lipoprotein" evidence="1">
    <location>
        <begin position="23"/>
        <end position="214"/>
    </location>
</feature>
<dbReference type="EMBL" id="FQYP01000001">
    <property type="protein sequence ID" value="SHI46730.1"/>
    <property type="molecule type" value="Genomic_DNA"/>
</dbReference>
<organism evidence="2 3">
    <name type="scientific">Aquimarina spongiae</name>
    <dbReference type="NCBI Taxonomy" id="570521"/>
    <lineage>
        <taxon>Bacteria</taxon>
        <taxon>Pseudomonadati</taxon>
        <taxon>Bacteroidota</taxon>
        <taxon>Flavobacteriia</taxon>
        <taxon>Flavobacteriales</taxon>
        <taxon>Flavobacteriaceae</taxon>
        <taxon>Aquimarina</taxon>
    </lineage>
</organism>
<accession>A0A1M6BDA6</accession>
<dbReference type="Proteomes" id="UP000184432">
    <property type="component" value="Unassembled WGS sequence"/>
</dbReference>
<dbReference type="OrthoDB" id="1162578at2"/>
<sequence length="214" mass="23466">MKKTLLKLLFLGLFLHLVGCQTEDDVILEEENSIPTTILYENPVDLGKSSTPATFICAGTPLPNGYKIVGYLNHINCSSSFGLFLGFYNAAIIVPIGTPILSSAGSGCDDNFCIWIVGNDFESNAYVDIRTTTGNEIIGTYRGNDRVQYINDSGQDVITLRLASDFERSEFASRGLRIWVVNPDARKWGDGRTVRRSAGSNPNQDCGQIECLDP</sequence>
<evidence type="ECO:0000256" key="1">
    <source>
        <dbReference type="SAM" id="SignalP"/>
    </source>
</evidence>
<name>A0A1M6BDA6_9FLAO</name>
<reference evidence="3" key="1">
    <citation type="submission" date="2016-11" db="EMBL/GenBank/DDBJ databases">
        <authorList>
            <person name="Varghese N."/>
            <person name="Submissions S."/>
        </authorList>
    </citation>
    <scope>NUCLEOTIDE SEQUENCE [LARGE SCALE GENOMIC DNA]</scope>
    <source>
        <strain evidence="3">DSM 22623</strain>
    </source>
</reference>
<evidence type="ECO:0000313" key="3">
    <source>
        <dbReference type="Proteomes" id="UP000184432"/>
    </source>
</evidence>